<feature type="region of interest" description="Disordered" evidence="1">
    <location>
        <begin position="1"/>
        <end position="22"/>
    </location>
</feature>
<dbReference type="EMBL" id="BGZK01000231">
    <property type="protein sequence ID" value="GBP30275.1"/>
    <property type="molecule type" value="Genomic_DNA"/>
</dbReference>
<name>A0A4C1UV17_EUMVA</name>
<comment type="caution">
    <text evidence="2">The sequence shown here is derived from an EMBL/GenBank/DDBJ whole genome shotgun (WGS) entry which is preliminary data.</text>
</comment>
<evidence type="ECO:0000256" key="1">
    <source>
        <dbReference type="SAM" id="MobiDB-lite"/>
    </source>
</evidence>
<evidence type="ECO:0000313" key="2">
    <source>
        <dbReference type="EMBL" id="GBP30275.1"/>
    </source>
</evidence>
<reference evidence="2 3" key="1">
    <citation type="journal article" date="2019" name="Commun. Biol.">
        <title>The bagworm genome reveals a unique fibroin gene that provides high tensile strength.</title>
        <authorList>
            <person name="Kono N."/>
            <person name="Nakamura H."/>
            <person name="Ohtoshi R."/>
            <person name="Tomita M."/>
            <person name="Numata K."/>
            <person name="Arakawa K."/>
        </authorList>
    </citation>
    <scope>NUCLEOTIDE SEQUENCE [LARGE SCALE GENOMIC DNA]</scope>
</reference>
<protein>
    <submittedName>
        <fullName evidence="2">Uncharacterized protein</fullName>
    </submittedName>
</protein>
<evidence type="ECO:0000313" key="3">
    <source>
        <dbReference type="Proteomes" id="UP000299102"/>
    </source>
</evidence>
<dbReference type="AlphaFoldDB" id="A0A4C1UV17"/>
<proteinExistence type="predicted"/>
<keyword evidence="3" id="KW-1185">Reference proteome</keyword>
<sequence>MNRGGALPFPRRRPAEPRRRAQVGLSAAEQPLYLCTQRTSRSWNLVNGANNERLSVYVTRNSWRRPPPSLLTRRVSF</sequence>
<accession>A0A4C1UV17</accession>
<dbReference type="Proteomes" id="UP000299102">
    <property type="component" value="Unassembled WGS sequence"/>
</dbReference>
<gene>
    <name evidence="2" type="ORF">EVAR_27887_1</name>
</gene>
<organism evidence="2 3">
    <name type="scientific">Eumeta variegata</name>
    <name type="common">Bagworm moth</name>
    <name type="synonym">Eumeta japonica</name>
    <dbReference type="NCBI Taxonomy" id="151549"/>
    <lineage>
        <taxon>Eukaryota</taxon>
        <taxon>Metazoa</taxon>
        <taxon>Ecdysozoa</taxon>
        <taxon>Arthropoda</taxon>
        <taxon>Hexapoda</taxon>
        <taxon>Insecta</taxon>
        <taxon>Pterygota</taxon>
        <taxon>Neoptera</taxon>
        <taxon>Endopterygota</taxon>
        <taxon>Lepidoptera</taxon>
        <taxon>Glossata</taxon>
        <taxon>Ditrysia</taxon>
        <taxon>Tineoidea</taxon>
        <taxon>Psychidae</taxon>
        <taxon>Oiketicinae</taxon>
        <taxon>Eumeta</taxon>
    </lineage>
</organism>